<dbReference type="PANTHER" id="PTHR11361:SF34">
    <property type="entry name" value="DNA MISMATCH REPAIR PROTEIN MSH1, MITOCHONDRIAL"/>
    <property type="match status" value="1"/>
</dbReference>
<dbReference type="GO" id="GO:0005524">
    <property type="term" value="F:ATP binding"/>
    <property type="evidence" value="ECO:0007669"/>
    <property type="project" value="InterPro"/>
</dbReference>
<dbReference type="Pfam" id="PF01624">
    <property type="entry name" value="MutS_I"/>
    <property type="match status" value="1"/>
</dbReference>
<dbReference type="SUPFAM" id="SSF48334">
    <property type="entry name" value="DNA repair protein MutS, domain III"/>
    <property type="match status" value="1"/>
</dbReference>
<evidence type="ECO:0000313" key="3">
    <source>
        <dbReference type="Proteomes" id="UP000013776"/>
    </source>
</evidence>
<dbReference type="GO" id="GO:0006298">
    <property type="term" value="P:mismatch repair"/>
    <property type="evidence" value="ECO:0007669"/>
    <property type="project" value="InterPro"/>
</dbReference>
<dbReference type="GO" id="GO:0005634">
    <property type="term" value="C:nucleus"/>
    <property type="evidence" value="ECO:0007669"/>
    <property type="project" value="TreeGrafter"/>
</dbReference>
<dbReference type="SMART" id="SM00533">
    <property type="entry name" value="MUTSd"/>
    <property type="match status" value="1"/>
</dbReference>
<dbReference type="GO" id="GO:0005739">
    <property type="term" value="C:mitochondrion"/>
    <property type="evidence" value="ECO:0007669"/>
    <property type="project" value="TreeGrafter"/>
</dbReference>
<dbReference type="Gene3D" id="3.40.50.300">
    <property type="entry name" value="P-loop containing nucleotide triphosphate hydrolases"/>
    <property type="match status" value="1"/>
</dbReference>
<feature type="non-terminal residue" evidence="2">
    <location>
        <position position="600"/>
    </location>
</feature>
<sequence>MAGFPFFQLERYLKILVTEMGKNVAISEEFTREAGPQGRGPVDLNNKNIFDRRVSRIITPGTLIDEKFMQTEESNFLLSIIEGPGREGDRIGLAWMDLSTGDFVTHEIEPEILVSEVQRISPREIITSMDKARLPSEFLVTAVDAAEKASEKWISMVRSSNEAFSEGESLAGTMLLSYVASNLPESDLETLPPTRLQDSSVMALDSNALYSLEIRRSMRDQGLKGSLLHAMKRTTTKSGARLLSDWLISPITSIPVLEQRLDLVQLMMENEPLRTEVIRFLKNSGDAVRVLQRFGFGRGEVDDLLTITKAISATADLLAVLSKHEKAASLTSRMEVLTSLRKRIASSIDEVGLMQRNREDAESAAAMMEEVLGAMSSTSKVPERRRKAIEREMTYTMKPSASTILRQLHKTLAELDTDRAAMQERLREQSGMQSLTLKTLPGLSHIVHIKGSDAKQDLSLIVPESKNISSTRSTRSHHVPEWSFLGTRIEATKIQIQQEETRTFQTLRRDVLRNAASLRRNATVLDQLDVANSFATIAMEHNWCRPTLTTRNETDIRDGRHPVVDFALLARGLHFTANDTRFTEGVRMYLVTGPNMGGKS</sequence>
<dbReference type="GO" id="GO:0043504">
    <property type="term" value="P:mitochondrial DNA repair"/>
    <property type="evidence" value="ECO:0007669"/>
    <property type="project" value="TreeGrafter"/>
</dbReference>
<dbReference type="PANTHER" id="PTHR11361">
    <property type="entry name" value="DNA MISMATCH REPAIR PROTEIN MUTS FAMILY MEMBER"/>
    <property type="match status" value="1"/>
</dbReference>
<dbReference type="InterPro" id="IPR045076">
    <property type="entry name" value="MutS"/>
</dbReference>
<dbReference type="InterPro" id="IPR007695">
    <property type="entry name" value="DNA_mismatch_repair_MutS-lik_N"/>
</dbReference>
<dbReference type="InterPro" id="IPR036678">
    <property type="entry name" value="MutS_con_dom_sf"/>
</dbReference>
<dbReference type="SUPFAM" id="SSF55271">
    <property type="entry name" value="DNA repair protein MutS, domain I"/>
    <property type="match status" value="1"/>
</dbReference>
<dbReference type="InterPro" id="IPR007696">
    <property type="entry name" value="DNA_mismatch_repair_MutS_core"/>
</dbReference>
<dbReference type="InterPro" id="IPR036187">
    <property type="entry name" value="DNA_mismatch_repair_MutS_sf"/>
</dbReference>
<dbReference type="Gene3D" id="3.40.1170.10">
    <property type="entry name" value="DNA repair protein MutS, domain I"/>
    <property type="match status" value="1"/>
</dbReference>
<dbReference type="Pfam" id="PF05192">
    <property type="entry name" value="MutS_III"/>
    <property type="match status" value="1"/>
</dbReference>
<dbReference type="Proteomes" id="UP000013776">
    <property type="component" value="Unassembled WGS sequence"/>
</dbReference>
<proteinExistence type="predicted"/>
<protein>
    <recommendedName>
        <fullName evidence="1">DNA mismatch repair protein MutS core domain-containing protein</fullName>
    </recommendedName>
</protein>
<dbReference type="InterPro" id="IPR007860">
    <property type="entry name" value="DNA_mmatch_repair_MutS_con_dom"/>
</dbReference>
<dbReference type="SUPFAM" id="SSF53150">
    <property type="entry name" value="DNA repair protein MutS, domain II"/>
    <property type="match status" value="1"/>
</dbReference>
<dbReference type="EMBL" id="CAHR02000213">
    <property type="protein sequence ID" value="CCG84210.1"/>
    <property type="molecule type" value="Genomic_DNA"/>
</dbReference>
<dbReference type="STRING" id="1097556.R4XLN7"/>
<name>R4XLN7_TAPDE</name>
<keyword evidence="3" id="KW-1185">Reference proteome</keyword>
<evidence type="ECO:0000259" key="1">
    <source>
        <dbReference type="SMART" id="SM00533"/>
    </source>
</evidence>
<gene>
    <name evidence="2" type="ORF">TAPDE_004614</name>
</gene>
<evidence type="ECO:0000313" key="2">
    <source>
        <dbReference type="EMBL" id="CCG84210.1"/>
    </source>
</evidence>
<dbReference type="InterPro" id="IPR016151">
    <property type="entry name" value="DNA_mismatch_repair_MutS_N"/>
</dbReference>
<organism evidence="2 3">
    <name type="scientific">Taphrina deformans (strain PYCC 5710 / ATCC 11124 / CBS 356.35 / IMI 108563 / JCM 9778 / NBRC 8474)</name>
    <name type="common">Peach leaf curl fungus</name>
    <name type="synonym">Lalaria deformans</name>
    <dbReference type="NCBI Taxonomy" id="1097556"/>
    <lineage>
        <taxon>Eukaryota</taxon>
        <taxon>Fungi</taxon>
        <taxon>Dikarya</taxon>
        <taxon>Ascomycota</taxon>
        <taxon>Taphrinomycotina</taxon>
        <taxon>Taphrinomycetes</taxon>
        <taxon>Taphrinales</taxon>
        <taxon>Taphrinaceae</taxon>
        <taxon>Taphrina</taxon>
    </lineage>
</organism>
<feature type="domain" description="DNA mismatch repair protein MutS core" evidence="1">
    <location>
        <begin position="222"/>
        <end position="567"/>
    </location>
</feature>
<dbReference type="AlphaFoldDB" id="R4XLN7"/>
<dbReference type="eggNOG" id="ENOG502QUUG">
    <property type="taxonomic scope" value="Eukaryota"/>
</dbReference>
<dbReference type="Gene3D" id="3.30.420.110">
    <property type="entry name" value="MutS, connector domain"/>
    <property type="match status" value="1"/>
</dbReference>
<reference evidence="2 3" key="1">
    <citation type="journal article" date="2013" name="MBio">
        <title>Genome sequencing of the plant pathogen Taphrina deformans, the causal agent of peach leaf curl.</title>
        <authorList>
            <person name="Cisse O.H."/>
            <person name="Almeida J.M.G.C.F."/>
            <person name="Fonseca A."/>
            <person name="Kumar A.A."/>
            <person name="Salojaervi J."/>
            <person name="Overmyer K."/>
            <person name="Hauser P.M."/>
            <person name="Pagni M."/>
        </authorList>
    </citation>
    <scope>NUCLEOTIDE SEQUENCE [LARGE SCALE GENOMIC DNA]</scope>
    <source>
        <strain evidence="3">PYCC 5710 / ATCC 11124 / CBS 356.35 / IMI 108563 / JCM 9778 / NBRC 8474</strain>
    </source>
</reference>
<dbReference type="GO" id="GO:0140664">
    <property type="term" value="F:ATP-dependent DNA damage sensor activity"/>
    <property type="evidence" value="ECO:0007669"/>
    <property type="project" value="InterPro"/>
</dbReference>
<accession>R4XLN7</accession>
<dbReference type="Pfam" id="PF05188">
    <property type="entry name" value="MutS_II"/>
    <property type="match status" value="1"/>
</dbReference>
<dbReference type="PIRSF" id="PIRSF037677">
    <property type="entry name" value="DNA_mis_repair_Msh6"/>
    <property type="match status" value="1"/>
</dbReference>
<comment type="caution">
    <text evidence="2">The sequence shown here is derived from an EMBL/GenBank/DDBJ whole genome shotgun (WGS) entry which is preliminary data.</text>
</comment>
<dbReference type="GO" id="GO:0030983">
    <property type="term" value="F:mismatched DNA binding"/>
    <property type="evidence" value="ECO:0007669"/>
    <property type="project" value="InterPro"/>
</dbReference>
<dbReference type="Gene3D" id="1.10.1420.10">
    <property type="match status" value="2"/>
</dbReference>
<dbReference type="SUPFAM" id="SSF52540">
    <property type="entry name" value="P-loop containing nucleoside triphosphate hydrolases"/>
    <property type="match status" value="1"/>
</dbReference>
<dbReference type="OrthoDB" id="2534523at2759"/>
<dbReference type="InterPro" id="IPR027417">
    <property type="entry name" value="P-loop_NTPase"/>
</dbReference>
<dbReference type="InterPro" id="IPR017261">
    <property type="entry name" value="DNA_mismatch_repair_MutS/MSH"/>
</dbReference>